<dbReference type="RefSeq" id="XP_007834879.1">
    <property type="nucleotide sequence ID" value="XM_007836688.1"/>
</dbReference>
<evidence type="ECO:0000256" key="3">
    <source>
        <dbReference type="PROSITE-ProRule" id="PRU10141"/>
    </source>
</evidence>
<dbReference type="SUPFAM" id="SSF56112">
    <property type="entry name" value="Protein kinase-like (PK-like)"/>
    <property type="match status" value="1"/>
</dbReference>
<organism evidence="6 7">
    <name type="scientific">Pestalotiopsis fici (strain W106-1 / CGMCC3.15140)</name>
    <dbReference type="NCBI Taxonomy" id="1229662"/>
    <lineage>
        <taxon>Eukaryota</taxon>
        <taxon>Fungi</taxon>
        <taxon>Dikarya</taxon>
        <taxon>Ascomycota</taxon>
        <taxon>Pezizomycotina</taxon>
        <taxon>Sordariomycetes</taxon>
        <taxon>Xylariomycetidae</taxon>
        <taxon>Amphisphaeriales</taxon>
        <taxon>Sporocadaceae</taxon>
        <taxon>Pestalotiopsis</taxon>
    </lineage>
</organism>
<dbReference type="GO" id="GO:0005516">
    <property type="term" value="F:calmodulin binding"/>
    <property type="evidence" value="ECO:0007669"/>
    <property type="project" value="TreeGrafter"/>
</dbReference>
<sequence length="699" mass="77962">MDEATHMVYNVGKTFAKKARSAPAVQQYHSPMRQHKRTPSQHREVKETLNAISEYTSDDPDGTKLRINQYVIKEEIGRGSYGAVHLATDQFGNEYAMKEFSKSRLRKRAQSNILKRPGGLRPGRGMRSPWSAHKRELSEHDAAEAKDSLFFIREEIAIMKKLNHPNLVSLIEVLDDPEEDSLWMVLEMCKKGVVMKVGLDSDAEAYSAEQCRHWFRDLILGIEYLHAQGIIHRDIKPDNLLLTEDDCLKIVDFGVSEMFEKSADMRTAKSAGSPAFLPPELCMARHGDISGKAADIWSMGISLYCLKFGRLPFHRDNVLEMYDSIRTEELPIPSDEDPNLSDLLRRILQKDPEQRITMAEMRNHPWVTKDGEDPLLSEGENITELVEPPNELEVNHALTRKMSHMLTVMIAINKFKGLIYKSRVGTPDLKASHRMSRTLEVPRAAEIELPQESSKHSSPANSGNTTPTAEEPQQENRPRNKSNAEEAAELVKARKAYLASNGHPARSGAPDVKGQTQNSSEGAPAFLGIGLGDHDEFAGSETPADFVSDSPTGIDFNVYDRAFEAEMERIRSEKRGPRRTTYLTKLVNEKEKYFGDDCMILEAGRSLPALASSGYNKASSAAVRTLGHMGLAHREGAGAGEESSKTEHLRQALEAKKLESRDSVQAVKERGHKFAELVMGTMASAKAKATGEAKEQKDS</sequence>
<proteinExistence type="predicted"/>
<feature type="domain" description="Protein kinase" evidence="5">
    <location>
        <begin position="70"/>
        <end position="367"/>
    </location>
</feature>
<dbReference type="EMBL" id="KI912113">
    <property type="protein sequence ID" value="ETS80578.1"/>
    <property type="molecule type" value="Genomic_DNA"/>
</dbReference>
<dbReference type="PROSITE" id="PS50011">
    <property type="entry name" value="PROTEIN_KINASE_DOM"/>
    <property type="match status" value="1"/>
</dbReference>
<dbReference type="GO" id="GO:0005737">
    <property type="term" value="C:cytoplasm"/>
    <property type="evidence" value="ECO:0007669"/>
    <property type="project" value="TreeGrafter"/>
</dbReference>
<dbReference type="GeneID" id="19273120"/>
<accession>W3X362</accession>
<dbReference type="FunFam" id="3.30.200.20:FF:000447">
    <property type="entry name" value="Calcium/calmodulin dependent protein kinase"/>
    <property type="match status" value="1"/>
</dbReference>
<dbReference type="SMART" id="SM00220">
    <property type="entry name" value="S_TKc"/>
    <property type="match status" value="1"/>
</dbReference>
<feature type="region of interest" description="Disordered" evidence="4">
    <location>
        <begin position="499"/>
        <end position="526"/>
    </location>
</feature>
<evidence type="ECO:0000256" key="1">
    <source>
        <dbReference type="ARBA" id="ARBA00022741"/>
    </source>
</evidence>
<dbReference type="InterPro" id="IPR017441">
    <property type="entry name" value="Protein_kinase_ATP_BS"/>
</dbReference>
<reference evidence="7" key="1">
    <citation type="journal article" date="2015" name="BMC Genomics">
        <title>Genomic and transcriptomic analysis of the endophytic fungus Pestalotiopsis fici reveals its lifestyle and high potential for synthesis of natural products.</title>
        <authorList>
            <person name="Wang X."/>
            <person name="Zhang X."/>
            <person name="Liu L."/>
            <person name="Xiang M."/>
            <person name="Wang W."/>
            <person name="Sun X."/>
            <person name="Che Y."/>
            <person name="Guo L."/>
            <person name="Liu G."/>
            <person name="Guo L."/>
            <person name="Wang C."/>
            <person name="Yin W.B."/>
            <person name="Stadler M."/>
            <person name="Zhang X."/>
            <person name="Liu X."/>
        </authorList>
    </citation>
    <scope>NUCLEOTIDE SEQUENCE [LARGE SCALE GENOMIC DNA]</scope>
    <source>
        <strain evidence="7">W106-1 / CGMCC3.15140</strain>
    </source>
</reference>
<dbReference type="STRING" id="1229662.W3X362"/>
<dbReference type="InterPro" id="IPR011009">
    <property type="entry name" value="Kinase-like_dom_sf"/>
</dbReference>
<protein>
    <recommendedName>
        <fullName evidence="5">Protein kinase domain-containing protein</fullName>
    </recommendedName>
</protein>
<dbReference type="PROSITE" id="PS00107">
    <property type="entry name" value="PROTEIN_KINASE_ATP"/>
    <property type="match status" value="1"/>
</dbReference>
<dbReference type="PANTHER" id="PTHR24346:SF77">
    <property type="entry name" value="SERINE THREONINE PROTEIN KINASE"/>
    <property type="match status" value="1"/>
</dbReference>
<evidence type="ECO:0000256" key="2">
    <source>
        <dbReference type="ARBA" id="ARBA00022840"/>
    </source>
</evidence>
<evidence type="ECO:0000313" key="6">
    <source>
        <dbReference type="EMBL" id="ETS80578.1"/>
    </source>
</evidence>
<keyword evidence="1 3" id="KW-0547">Nucleotide-binding</keyword>
<dbReference type="GO" id="GO:0004683">
    <property type="term" value="F:calcium/calmodulin-dependent protein kinase activity"/>
    <property type="evidence" value="ECO:0007669"/>
    <property type="project" value="TreeGrafter"/>
</dbReference>
<dbReference type="InParanoid" id="W3X362"/>
<dbReference type="GO" id="GO:0005524">
    <property type="term" value="F:ATP binding"/>
    <property type="evidence" value="ECO:0007669"/>
    <property type="project" value="UniProtKB-UniRule"/>
</dbReference>
<dbReference type="CDD" id="cd14008">
    <property type="entry name" value="STKc_LKB1_CaMKK"/>
    <property type="match status" value="1"/>
</dbReference>
<name>W3X362_PESFW</name>
<dbReference type="FunCoup" id="W3X362">
    <property type="interactions" value="292"/>
</dbReference>
<dbReference type="FunFam" id="1.10.510.10:FF:000995">
    <property type="entry name" value="BcCMK3, calcium/calmodulin-dependent protein kinase"/>
    <property type="match status" value="1"/>
</dbReference>
<dbReference type="Gene3D" id="1.10.510.10">
    <property type="entry name" value="Transferase(Phosphotransferase) domain 1"/>
    <property type="match status" value="1"/>
</dbReference>
<dbReference type="Proteomes" id="UP000030651">
    <property type="component" value="Unassembled WGS sequence"/>
</dbReference>
<dbReference type="PANTHER" id="PTHR24346">
    <property type="entry name" value="MAP/MICROTUBULE AFFINITY-REGULATING KINASE"/>
    <property type="match status" value="1"/>
</dbReference>
<evidence type="ECO:0000256" key="4">
    <source>
        <dbReference type="SAM" id="MobiDB-lite"/>
    </source>
</evidence>
<dbReference type="GO" id="GO:0035556">
    <property type="term" value="P:intracellular signal transduction"/>
    <property type="evidence" value="ECO:0007669"/>
    <property type="project" value="TreeGrafter"/>
</dbReference>
<dbReference type="KEGG" id="pfy:PFICI_08107"/>
<dbReference type="Pfam" id="PF00069">
    <property type="entry name" value="Pkinase"/>
    <property type="match status" value="1"/>
</dbReference>
<feature type="compositionally biased region" description="Basic and acidic residues" evidence="4">
    <location>
        <begin position="474"/>
        <end position="484"/>
    </location>
</feature>
<dbReference type="InterPro" id="IPR008271">
    <property type="entry name" value="Ser/Thr_kinase_AS"/>
</dbReference>
<feature type="compositionally biased region" description="Polar residues" evidence="4">
    <location>
        <begin position="456"/>
        <end position="468"/>
    </location>
</feature>
<dbReference type="eggNOG" id="KOG0585">
    <property type="taxonomic scope" value="Eukaryota"/>
</dbReference>
<dbReference type="AlphaFoldDB" id="W3X362"/>
<keyword evidence="7" id="KW-1185">Reference proteome</keyword>
<feature type="binding site" evidence="3">
    <location>
        <position position="98"/>
    </location>
    <ligand>
        <name>ATP</name>
        <dbReference type="ChEBI" id="CHEBI:30616"/>
    </ligand>
</feature>
<dbReference type="OMA" id="MDEFASN"/>
<dbReference type="Gene3D" id="3.30.200.20">
    <property type="entry name" value="Phosphorylase Kinase, domain 1"/>
    <property type="match status" value="1"/>
</dbReference>
<dbReference type="HOGENOM" id="CLU_000288_165_0_1"/>
<gene>
    <name evidence="6" type="ORF">PFICI_08107</name>
</gene>
<dbReference type="OrthoDB" id="68483at2759"/>
<evidence type="ECO:0000259" key="5">
    <source>
        <dbReference type="PROSITE" id="PS50011"/>
    </source>
</evidence>
<evidence type="ECO:0000313" key="7">
    <source>
        <dbReference type="Proteomes" id="UP000030651"/>
    </source>
</evidence>
<dbReference type="PROSITE" id="PS00108">
    <property type="entry name" value="PROTEIN_KINASE_ST"/>
    <property type="match status" value="1"/>
</dbReference>
<feature type="region of interest" description="Disordered" evidence="4">
    <location>
        <begin position="449"/>
        <end position="484"/>
    </location>
</feature>
<dbReference type="InterPro" id="IPR000719">
    <property type="entry name" value="Prot_kinase_dom"/>
</dbReference>
<keyword evidence="2 3" id="KW-0067">ATP-binding</keyword>